<feature type="domain" description="DUF6923" evidence="2">
    <location>
        <begin position="56"/>
        <end position="189"/>
    </location>
</feature>
<dbReference type="EMBL" id="BSUZ01000001">
    <property type="protein sequence ID" value="GMA88381.1"/>
    <property type="molecule type" value="Genomic_DNA"/>
</dbReference>
<proteinExistence type="predicted"/>
<dbReference type="PROSITE" id="PS51318">
    <property type="entry name" value="TAT"/>
    <property type="match status" value="1"/>
</dbReference>
<keyword evidence="1" id="KW-0732">Signal</keyword>
<dbReference type="InterPro" id="IPR006311">
    <property type="entry name" value="TAT_signal"/>
</dbReference>
<comment type="caution">
    <text evidence="3">The sequence shown here is derived from an EMBL/GenBank/DDBJ whole genome shotgun (WGS) entry which is preliminary data.</text>
</comment>
<organism evidence="3 4">
    <name type="scientific">Angustibacter aerolatus</name>
    <dbReference type="NCBI Taxonomy" id="1162965"/>
    <lineage>
        <taxon>Bacteria</taxon>
        <taxon>Bacillati</taxon>
        <taxon>Actinomycetota</taxon>
        <taxon>Actinomycetes</taxon>
        <taxon>Kineosporiales</taxon>
        <taxon>Kineosporiaceae</taxon>
    </lineage>
</organism>
<name>A0ABQ6JLE7_9ACTN</name>
<evidence type="ECO:0000313" key="4">
    <source>
        <dbReference type="Proteomes" id="UP001157017"/>
    </source>
</evidence>
<evidence type="ECO:0000313" key="3">
    <source>
        <dbReference type="EMBL" id="GMA88381.1"/>
    </source>
</evidence>
<sequence length="189" mass="18942">MTARRSASTRRRSSAAAAALAATTLAGMIANAPTALAAPGPLTPAFPTVYITQYTNPTTALKQAVQSRLANAGAGGVTISTLGTAATSVNAVGYRVADQYLYGMNGARLVRIASDGSVTDLGAVTGLPVGPIAGTFGAGANADVLYVAGANTSTVYGVDVTTRTVTQTIALSSPVNMADFAFSNGFFWG</sequence>
<gene>
    <name evidence="3" type="ORF">GCM10025868_36310</name>
</gene>
<keyword evidence="4" id="KW-1185">Reference proteome</keyword>
<reference evidence="4" key="1">
    <citation type="journal article" date="2019" name="Int. J. Syst. Evol. Microbiol.">
        <title>The Global Catalogue of Microorganisms (GCM) 10K type strain sequencing project: providing services to taxonomists for standard genome sequencing and annotation.</title>
        <authorList>
            <consortium name="The Broad Institute Genomics Platform"/>
            <consortium name="The Broad Institute Genome Sequencing Center for Infectious Disease"/>
            <person name="Wu L."/>
            <person name="Ma J."/>
        </authorList>
    </citation>
    <scope>NUCLEOTIDE SEQUENCE [LARGE SCALE GENOMIC DNA]</scope>
    <source>
        <strain evidence="4">NBRC 108730</strain>
    </source>
</reference>
<dbReference type="Pfam" id="PF21959">
    <property type="entry name" value="DUF6923"/>
    <property type="match status" value="1"/>
</dbReference>
<evidence type="ECO:0000256" key="1">
    <source>
        <dbReference type="SAM" id="SignalP"/>
    </source>
</evidence>
<dbReference type="InterPro" id="IPR054215">
    <property type="entry name" value="DUF6923"/>
</dbReference>
<accession>A0ABQ6JLE7</accession>
<protein>
    <recommendedName>
        <fullName evidence="2">DUF6923 domain-containing protein</fullName>
    </recommendedName>
</protein>
<dbReference type="Proteomes" id="UP001157017">
    <property type="component" value="Unassembled WGS sequence"/>
</dbReference>
<evidence type="ECO:0000259" key="2">
    <source>
        <dbReference type="Pfam" id="PF21959"/>
    </source>
</evidence>
<feature type="signal peptide" evidence="1">
    <location>
        <begin position="1"/>
        <end position="37"/>
    </location>
</feature>
<feature type="chain" id="PRO_5045206652" description="DUF6923 domain-containing protein" evidence="1">
    <location>
        <begin position="38"/>
        <end position="189"/>
    </location>
</feature>